<sequence>MELASSGPPQPADAPPNPNVHLVHYKLPGSNQIYVRPVSLLWMRESAWADGAVDPPQFYYSHEEIEAVRLAARVAFGEEDEEDDEPGRPLVGPQMPPPPQPIAPFAPQPVLHRQEVGRGVDAVPDAVTVNVPEREP</sequence>
<dbReference type="AlphaFoldDB" id="A0A067PRT3"/>
<feature type="region of interest" description="Disordered" evidence="1">
    <location>
        <begin position="1"/>
        <end position="20"/>
    </location>
</feature>
<evidence type="ECO:0000313" key="2">
    <source>
        <dbReference type="EMBL" id="KDQ53041.1"/>
    </source>
</evidence>
<feature type="compositionally biased region" description="Pro residues" evidence="1">
    <location>
        <begin position="94"/>
        <end position="106"/>
    </location>
</feature>
<reference evidence="3" key="1">
    <citation type="journal article" date="2014" name="Proc. Natl. Acad. Sci. U.S.A.">
        <title>Extensive sampling of basidiomycete genomes demonstrates inadequacy of the white-rot/brown-rot paradigm for wood decay fungi.</title>
        <authorList>
            <person name="Riley R."/>
            <person name="Salamov A.A."/>
            <person name="Brown D.W."/>
            <person name="Nagy L.G."/>
            <person name="Floudas D."/>
            <person name="Held B.W."/>
            <person name="Levasseur A."/>
            <person name="Lombard V."/>
            <person name="Morin E."/>
            <person name="Otillar R."/>
            <person name="Lindquist E.A."/>
            <person name="Sun H."/>
            <person name="LaButti K.M."/>
            <person name="Schmutz J."/>
            <person name="Jabbour D."/>
            <person name="Luo H."/>
            <person name="Baker S.E."/>
            <person name="Pisabarro A.G."/>
            <person name="Walton J.D."/>
            <person name="Blanchette R.A."/>
            <person name="Henrissat B."/>
            <person name="Martin F."/>
            <person name="Cullen D."/>
            <person name="Hibbett D.S."/>
            <person name="Grigoriev I.V."/>
        </authorList>
    </citation>
    <scope>NUCLEOTIDE SEQUENCE [LARGE SCALE GENOMIC DNA]</scope>
    <source>
        <strain evidence="3">MUCL 33604</strain>
    </source>
</reference>
<name>A0A067PRT3_9AGAM</name>
<feature type="region of interest" description="Disordered" evidence="1">
    <location>
        <begin position="77"/>
        <end position="106"/>
    </location>
</feature>
<protein>
    <submittedName>
        <fullName evidence="2">Uncharacterized protein</fullName>
    </submittedName>
</protein>
<accession>A0A067PRT3</accession>
<dbReference type="EMBL" id="KL197736">
    <property type="protein sequence ID" value="KDQ53041.1"/>
    <property type="molecule type" value="Genomic_DNA"/>
</dbReference>
<dbReference type="Proteomes" id="UP000027265">
    <property type="component" value="Unassembled WGS sequence"/>
</dbReference>
<gene>
    <name evidence="2" type="ORF">JAAARDRAFT_50025</name>
</gene>
<proteinExistence type="predicted"/>
<evidence type="ECO:0000256" key="1">
    <source>
        <dbReference type="SAM" id="MobiDB-lite"/>
    </source>
</evidence>
<evidence type="ECO:0000313" key="3">
    <source>
        <dbReference type="Proteomes" id="UP000027265"/>
    </source>
</evidence>
<dbReference type="InParanoid" id="A0A067PRT3"/>
<dbReference type="HOGENOM" id="CLU_1875739_0_0_1"/>
<keyword evidence="3" id="KW-1185">Reference proteome</keyword>
<organism evidence="2 3">
    <name type="scientific">Jaapia argillacea MUCL 33604</name>
    <dbReference type="NCBI Taxonomy" id="933084"/>
    <lineage>
        <taxon>Eukaryota</taxon>
        <taxon>Fungi</taxon>
        <taxon>Dikarya</taxon>
        <taxon>Basidiomycota</taxon>
        <taxon>Agaricomycotina</taxon>
        <taxon>Agaricomycetes</taxon>
        <taxon>Agaricomycetidae</taxon>
        <taxon>Jaapiales</taxon>
        <taxon>Jaapiaceae</taxon>
        <taxon>Jaapia</taxon>
    </lineage>
</organism>
<feature type="compositionally biased region" description="Pro residues" evidence="1">
    <location>
        <begin position="8"/>
        <end position="18"/>
    </location>
</feature>